<keyword evidence="5" id="KW-0472">Membrane</keyword>
<dbReference type="AlphaFoldDB" id="A0AAV7JZI2"/>
<dbReference type="PANTHER" id="PTHR24093:SF369">
    <property type="entry name" value="CALCIUM-TRANSPORTING ATPASE"/>
    <property type="match status" value="1"/>
</dbReference>
<dbReference type="PANTHER" id="PTHR24093">
    <property type="entry name" value="CATION TRANSPORTING ATPASE"/>
    <property type="match status" value="1"/>
</dbReference>
<evidence type="ECO:0000256" key="1">
    <source>
        <dbReference type="ARBA" id="ARBA00004127"/>
    </source>
</evidence>
<evidence type="ECO:0008006" key="10">
    <source>
        <dbReference type="Google" id="ProtNLM"/>
    </source>
</evidence>
<name>A0AAV7JZI2_9METZ</name>
<gene>
    <name evidence="8" type="ORF">LOD99_2952</name>
</gene>
<feature type="transmembrane region" description="Helical" evidence="5">
    <location>
        <begin position="42"/>
        <end position="63"/>
    </location>
</feature>
<dbReference type="Proteomes" id="UP001165289">
    <property type="component" value="Unassembled WGS sequence"/>
</dbReference>
<keyword evidence="3" id="KW-0460">Magnesium</keyword>
<reference evidence="8 9" key="1">
    <citation type="journal article" date="2023" name="BMC Biol.">
        <title>The compact genome of the sponge Oopsacas minuta (Hexactinellida) is lacking key metazoan core genes.</title>
        <authorList>
            <person name="Santini S."/>
            <person name="Schenkelaars Q."/>
            <person name="Jourda C."/>
            <person name="Duchesne M."/>
            <person name="Belahbib H."/>
            <person name="Rocher C."/>
            <person name="Selva M."/>
            <person name="Riesgo A."/>
            <person name="Vervoort M."/>
            <person name="Leys S.P."/>
            <person name="Kodjabachian L."/>
            <person name="Le Bivic A."/>
            <person name="Borchiellini C."/>
            <person name="Claverie J.M."/>
            <person name="Renard E."/>
        </authorList>
    </citation>
    <scope>NUCLEOTIDE SEQUENCE [LARGE SCALE GENOMIC DNA]</scope>
    <source>
        <strain evidence="8">SPO-2</strain>
    </source>
</reference>
<dbReference type="GO" id="GO:0012505">
    <property type="term" value="C:endomembrane system"/>
    <property type="evidence" value="ECO:0007669"/>
    <property type="project" value="UniProtKB-SubCell"/>
</dbReference>
<protein>
    <recommendedName>
        <fullName evidence="10">Cation-transporting P-type ATPase C-terminal domain-containing protein</fullName>
    </recommendedName>
</protein>
<comment type="subcellular location">
    <subcellularLocation>
        <location evidence="1">Endomembrane system</location>
        <topology evidence="1">Multi-pass membrane protein</topology>
    </subcellularLocation>
</comment>
<evidence type="ECO:0000256" key="5">
    <source>
        <dbReference type="SAM" id="Phobius"/>
    </source>
</evidence>
<dbReference type="SUPFAM" id="SSF56784">
    <property type="entry name" value="HAD-like"/>
    <property type="match status" value="1"/>
</dbReference>
<evidence type="ECO:0000259" key="7">
    <source>
        <dbReference type="Pfam" id="PF12424"/>
    </source>
</evidence>
<dbReference type="GO" id="GO:0046872">
    <property type="term" value="F:metal ion binding"/>
    <property type="evidence" value="ECO:0007669"/>
    <property type="project" value="UniProtKB-KW"/>
</dbReference>
<feature type="domain" description="Plasma membrane calcium transporting P-type ATPase C-terminal" evidence="7">
    <location>
        <begin position="301"/>
        <end position="330"/>
    </location>
</feature>
<feature type="transmembrane region" description="Helical" evidence="5">
    <location>
        <begin position="189"/>
        <end position="212"/>
    </location>
</feature>
<dbReference type="InterPro" id="IPR006068">
    <property type="entry name" value="ATPase_P-typ_cation-transptr_C"/>
</dbReference>
<comment type="caution">
    <text evidence="8">The sequence shown here is derived from an EMBL/GenBank/DDBJ whole genome shotgun (WGS) entry which is preliminary data.</text>
</comment>
<dbReference type="Gene3D" id="1.20.1110.10">
    <property type="entry name" value="Calcium-transporting ATPase, transmembrane domain"/>
    <property type="match status" value="1"/>
</dbReference>
<evidence type="ECO:0000256" key="2">
    <source>
        <dbReference type="ARBA" id="ARBA00022723"/>
    </source>
</evidence>
<dbReference type="SUPFAM" id="SSF81665">
    <property type="entry name" value="Calcium ATPase, transmembrane domain M"/>
    <property type="match status" value="1"/>
</dbReference>
<dbReference type="InterPro" id="IPR023298">
    <property type="entry name" value="ATPase_P-typ_TM_dom_sf"/>
</dbReference>
<keyword evidence="2" id="KW-0479">Metal-binding</keyword>
<feature type="transmembrane region" description="Helical" evidence="5">
    <location>
        <begin position="114"/>
        <end position="140"/>
    </location>
</feature>
<keyword evidence="5" id="KW-0812">Transmembrane</keyword>
<dbReference type="EMBL" id="JAKMXF010000233">
    <property type="protein sequence ID" value="KAI6654106.1"/>
    <property type="molecule type" value="Genomic_DNA"/>
</dbReference>
<dbReference type="InterPro" id="IPR022141">
    <property type="entry name" value="ATP_Ca_trans_C"/>
</dbReference>
<evidence type="ECO:0000313" key="8">
    <source>
        <dbReference type="EMBL" id="KAI6654106.1"/>
    </source>
</evidence>
<evidence type="ECO:0000256" key="4">
    <source>
        <dbReference type="SAM" id="MobiDB-lite"/>
    </source>
</evidence>
<dbReference type="GO" id="GO:0051480">
    <property type="term" value="P:regulation of cytosolic calcium ion concentration"/>
    <property type="evidence" value="ECO:0007669"/>
    <property type="project" value="TreeGrafter"/>
</dbReference>
<evidence type="ECO:0000256" key="3">
    <source>
        <dbReference type="ARBA" id="ARBA00022842"/>
    </source>
</evidence>
<organism evidence="8 9">
    <name type="scientific">Oopsacas minuta</name>
    <dbReference type="NCBI Taxonomy" id="111878"/>
    <lineage>
        <taxon>Eukaryota</taxon>
        <taxon>Metazoa</taxon>
        <taxon>Porifera</taxon>
        <taxon>Hexactinellida</taxon>
        <taxon>Hexasterophora</taxon>
        <taxon>Lyssacinosida</taxon>
        <taxon>Leucopsacidae</taxon>
        <taxon>Oopsacas</taxon>
    </lineage>
</organism>
<accession>A0AAV7JZI2</accession>
<feature type="transmembrane region" description="Helical" evidence="5">
    <location>
        <begin position="224"/>
        <end position="242"/>
    </location>
</feature>
<evidence type="ECO:0000313" key="9">
    <source>
        <dbReference type="Proteomes" id="UP001165289"/>
    </source>
</evidence>
<proteinExistence type="predicted"/>
<dbReference type="Pfam" id="PF12424">
    <property type="entry name" value="ATP_Ca_trans_C"/>
    <property type="match status" value="1"/>
</dbReference>
<feature type="region of interest" description="Disordered" evidence="4">
    <location>
        <begin position="329"/>
        <end position="352"/>
    </location>
</feature>
<feature type="domain" description="Cation-transporting P-type ATPase C-terminal" evidence="6">
    <location>
        <begin position="66"/>
        <end position="248"/>
    </location>
</feature>
<keyword evidence="5" id="KW-1133">Transmembrane helix</keyword>
<dbReference type="InterPro" id="IPR036412">
    <property type="entry name" value="HAD-like_sf"/>
</dbReference>
<evidence type="ECO:0000259" key="6">
    <source>
        <dbReference type="Pfam" id="PF00689"/>
    </source>
</evidence>
<sequence length="352" mass="40473">MGIAGTAVAKNACDIILTDDNFASIVKAVMWGRNVYDSISKFLQFQLTVNVVAVTVAFISALANATPLTIVQLLWVNIIMDSLASLALATEEPTPELLTRSPYGRKKPLITRHIFRFIFFHSILQLFIILSLFFAGHILFDLPQGDNEDPSEHFTMIFNTFVFLQLFNEVNARKIHGEGNVFRGIFRNWIFWAVIISSVIFQVIFIEIGVILPALEVVVYTKPLSLRLWFWCIFFGMFELIWNQIIRLYPVWLVPKLGWFTDPLKRGFRRLRRHNSSKRGHSPSALRDEEDDDDINARQRWILGIRRIQTQIRVVNAFRAIQDREEIETSVPPTPVTSTHATSEVGFSRFSN</sequence>
<dbReference type="Pfam" id="PF00689">
    <property type="entry name" value="Cation_ATPase_C"/>
    <property type="match status" value="1"/>
</dbReference>
<dbReference type="GO" id="GO:0005388">
    <property type="term" value="F:P-type calcium transporter activity"/>
    <property type="evidence" value="ECO:0007669"/>
    <property type="project" value="InterPro"/>
</dbReference>
<keyword evidence="9" id="KW-1185">Reference proteome</keyword>
<dbReference type="GO" id="GO:0005886">
    <property type="term" value="C:plasma membrane"/>
    <property type="evidence" value="ECO:0007669"/>
    <property type="project" value="TreeGrafter"/>
</dbReference>